<feature type="region of interest" description="Disordered" evidence="1">
    <location>
        <begin position="1223"/>
        <end position="1263"/>
    </location>
</feature>
<evidence type="ECO:0000313" key="3">
    <source>
        <dbReference type="Proteomes" id="UP000324800"/>
    </source>
</evidence>
<reference evidence="2 3" key="1">
    <citation type="submission" date="2019-03" db="EMBL/GenBank/DDBJ databases">
        <title>Single cell metagenomics reveals metabolic interactions within the superorganism composed of flagellate Streblomastix strix and complex community of Bacteroidetes bacteria on its surface.</title>
        <authorList>
            <person name="Treitli S.C."/>
            <person name="Kolisko M."/>
            <person name="Husnik F."/>
            <person name="Keeling P."/>
            <person name="Hampl V."/>
        </authorList>
    </citation>
    <scope>NUCLEOTIDE SEQUENCE [LARGE SCALE GENOMIC DNA]</scope>
    <source>
        <strain evidence="2">ST1C</strain>
    </source>
</reference>
<accession>A0A5J4WH78</accession>
<feature type="region of interest" description="Disordered" evidence="1">
    <location>
        <begin position="1178"/>
        <end position="1204"/>
    </location>
</feature>
<feature type="compositionally biased region" description="Basic and acidic residues" evidence="1">
    <location>
        <begin position="663"/>
        <end position="673"/>
    </location>
</feature>
<feature type="compositionally biased region" description="Polar residues" evidence="1">
    <location>
        <begin position="1350"/>
        <end position="1366"/>
    </location>
</feature>
<dbReference type="Proteomes" id="UP000324800">
    <property type="component" value="Unassembled WGS sequence"/>
</dbReference>
<name>A0A5J4WH78_9EUKA</name>
<feature type="compositionally biased region" description="Low complexity" evidence="1">
    <location>
        <begin position="1189"/>
        <end position="1201"/>
    </location>
</feature>
<evidence type="ECO:0000256" key="1">
    <source>
        <dbReference type="SAM" id="MobiDB-lite"/>
    </source>
</evidence>
<proteinExistence type="predicted"/>
<gene>
    <name evidence="2" type="ORF">EZS28_010422</name>
</gene>
<feature type="compositionally biased region" description="Basic and acidic residues" evidence="1">
    <location>
        <begin position="1463"/>
        <end position="1478"/>
    </location>
</feature>
<feature type="region of interest" description="Disordered" evidence="1">
    <location>
        <begin position="1463"/>
        <end position="1493"/>
    </location>
</feature>
<feature type="compositionally biased region" description="Low complexity" evidence="1">
    <location>
        <begin position="1533"/>
        <end position="1553"/>
    </location>
</feature>
<feature type="region of interest" description="Disordered" evidence="1">
    <location>
        <begin position="830"/>
        <end position="850"/>
    </location>
</feature>
<feature type="region of interest" description="Disordered" evidence="1">
    <location>
        <begin position="197"/>
        <end position="234"/>
    </location>
</feature>
<feature type="compositionally biased region" description="Polar residues" evidence="1">
    <location>
        <begin position="1239"/>
        <end position="1263"/>
    </location>
</feature>
<dbReference type="EMBL" id="SNRW01002059">
    <property type="protein sequence ID" value="KAA6394053.1"/>
    <property type="molecule type" value="Genomic_DNA"/>
</dbReference>
<feature type="region of interest" description="Disordered" evidence="1">
    <location>
        <begin position="1341"/>
        <end position="1366"/>
    </location>
</feature>
<feature type="region of interest" description="Disordered" evidence="1">
    <location>
        <begin position="590"/>
        <end position="621"/>
    </location>
</feature>
<evidence type="ECO:0000313" key="2">
    <source>
        <dbReference type="EMBL" id="KAA6394053.1"/>
    </source>
</evidence>
<comment type="caution">
    <text evidence="2">The sequence shown here is derived from an EMBL/GenBank/DDBJ whole genome shotgun (WGS) entry which is preliminary data.</text>
</comment>
<feature type="compositionally biased region" description="Low complexity" evidence="1">
    <location>
        <begin position="674"/>
        <end position="701"/>
    </location>
</feature>
<organism evidence="2 3">
    <name type="scientific">Streblomastix strix</name>
    <dbReference type="NCBI Taxonomy" id="222440"/>
    <lineage>
        <taxon>Eukaryota</taxon>
        <taxon>Metamonada</taxon>
        <taxon>Preaxostyla</taxon>
        <taxon>Oxymonadida</taxon>
        <taxon>Streblomastigidae</taxon>
        <taxon>Streblomastix</taxon>
    </lineage>
</organism>
<feature type="compositionally biased region" description="Low complexity" evidence="1">
    <location>
        <begin position="197"/>
        <end position="219"/>
    </location>
</feature>
<feature type="compositionally biased region" description="Low complexity" evidence="1">
    <location>
        <begin position="590"/>
        <end position="607"/>
    </location>
</feature>
<sequence>MENEYNNDNNFINNEEGLVYNNTLKQISLLSSLKPRKIIPRLFVIRSDKSGYELLPKSAVSKLYPKQSEVQKMNEHVFTSSTSVVNQAKEMIELCSNQAGSGSYEEYSQSIGQLSFQQYGKVEEENKEVQNKDGGQKQEDIEFLNDYQLDYINELNSKERYIMIKRGQNPYLLDLFRQSSEDLQDYEQNIQQKMLKYQQQKSQQQQQQGQQSKVQKSPSFQSTQSLKKAQNAQKNSWVKYPSTYQKQEIRVSQLKPSHLQQIFRNSKQTFPAIVGHSALGIPIALQQFHSPIINVQALQKISNQQLIDVHAEFTSDPNNVFNKELKSASINPTLLSNSLSFFPPSNNTPVASVISPAQIPSEFICYADPFRQPFTGLLPKNLPKAKKLTEQLDFGDVFSQVVKRKDLQQVNILKVIDSTQHKRDGYKYVDDDQQIVDSSGRSVSGSRSYGRTRREQQNKSRNAQDQTQLNDQIQQNQNKTSSFYFESPPSVAEAVVYMTPITQNITGYVQSKGSISDKYSENEILPSYLSVMHVSVIPCNSGHHHNLECTCRVAPPINSNINDSQQQQQQQQQEMSTNFDQTLSFGQLDQIQSSSSTSQQQQQQQTKQYKKPALRPPWSPYHPELLQYEPFANREKYLPQYMQQQQYMNLLNHEDLLDILEGRRPIPHPHSDIELQQQHNQQLQQQQQQQQQNGEQSSEGESTNKNANINKFPRATGSSMIDTSVIGEPDTPTMAFTRQYVEHPAPSILLQLLVFEYLQLGNYLMQIRGEKQLNRLNKALQKAIEMTWTSFTQSLEDILNTTLRMRLKAAIQKQVLELLGRVYTGLEQKKNEQQQSGVANPSKSSVVGGMSGQTVDVDVLKNKIPNILSSQAALKAALQAKKEDQFSEGAVLAEAALAIFHADPVLRRIDETIAVQEWTTAQLITGGMRSQRCIPKGQLSDIGILGTGVSTLNQGSIFTSSIYHNNSFNSLFSPSFHDRSPSFKPSQIKFGIPMIRSSVQFGLNGKWTDNSSIGGWQGANNESYQLRAQMQRGFDLSMFQNDQDMRDEREKSRRAMHKLLFSPYSTIYRKYHLSLTECRLSFAASQQGMNIDGYGNLGDMIDFKLLDIIKDTSNSMNQADGNRTDIVDPNIIGGDTQQFYQYGIHNKNIGQQQGIVFQYGQVVSADEIQQRQKWQTLRKKQKRPKGLDQYIEQGQEYSSESGEQRRLNKLIYERPREAGKLQYFKSNEYQLSTERKDSNSSSGQRDVPLLSNTSTPISQSKGSQYAINSIQSPLYSNSPQIKTEQIKSRYSVSVPSSSVYTALTEKWKRTDVPAIPTNGFYMDIPYKSVVQPRIAKSSIPSVRGRAAGDPNNTLSDSQLFNSPSDTMRFSQTTRTISSQYSKSQTARSSFINNTFITQASRYGEQMSNNKLYNLPSEDTSRISQTSHIHHQYAHNPNNPQCTVTPDSLNFGVVSAYDELNADKQVKKTDNKDKDKDKDSDGDDDGSEFESKKKVPKNAGGIYQRICTIKNCGTDPGRFFVKSAYPNPPSLLRQHQTQDQQQQSNQSNSNTSQSPGYISIFKSDFIPQLIPPGLEVKFNVICDARLINEMQKSLQKLEKDNKTSDSIPIPAQVEVLKIKDDVVSSRNSSQNSMKLPSIERGEATFLRVTDTMAVVTSNSILHINLQALVSQEHSPNEIHQVPGVSFKIKKRPSLLNMK</sequence>
<feature type="compositionally biased region" description="Polar residues" evidence="1">
    <location>
        <begin position="220"/>
        <end position="234"/>
    </location>
</feature>
<feature type="compositionally biased region" description="Low complexity" evidence="1">
    <location>
        <begin position="438"/>
        <end position="449"/>
    </location>
</feature>
<feature type="region of interest" description="Disordered" evidence="1">
    <location>
        <begin position="437"/>
        <end position="472"/>
    </location>
</feature>
<feature type="region of interest" description="Disordered" evidence="1">
    <location>
        <begin position="663"/>
        <end position="722"/>
    </location>
</feature>
<protein>
    <submittedName>
        <fullName evidence="2">Uncharacterized protein</fullName>
    </submittedName>
</protein>
<feature type="region of interest" description="Disordered" evidence="1">
    <location>
        <begin position="1522"/>
        <end position="1553"/>
    </location>
</feature>
<feature type="compositionally biased region" description="Polar residues" evidence="1">
    <location>
        <begin position="833"/>
        <end position="845"/>
    </location>
</feature>